<dbReference type="PROSITE" id="PS50883">
    <property type="entry name" value="EAL"/>
    <property type="match status" value="1"/>
</dbReference>
<keyword evidence="1" id="KW-0812">Transmembrane</keyword>
<dbReference type="CDD" id="cd01949">
    <property type="entry name" value="GGDEF"/>
    <property type="match status" value="1"/>
</dbReference>
<gene>
    <name evidence="4" type="ORF">CP523_02960</name>
</gene>
<dbReference type="Proteomes" id="UP000280586">
    <property type="component" value="Chromosome"/>
</dbReference>
<dbReference type="InterPro" id="IPR000160">
    <property type="entry name" value="GGDEF_dom"/>
</dbReference>
<dbReference type="OrthoDB" id="9762141at2"/>
<accession>A0A9N7PL48</accession>
<keyword evidence="1" id="KW-1133">Transmembrane helix</keyword>
<dbReference type="PANTHER" id="PTHR44757">
    <property type="entry name" value="DIGUANYLATE CYCLASE DGCP"/>
    <property type="match status" value="1"/>
</dbReference>
<evidence type="ECO:0000313" key="5">
    <source>
        <dbReference type="Proteomes" id="UP000280586"/>
    </source>
</evidence>
<dbReference type="CDD" id="cd01948">
    <property type="entry name" value="EAL"/>
    <property type="match status" value="1"/>
</dbReference>
<dbReference type="Gene3D" id="3.20.20.450">
    <property type="entry name" value="EAL domain"/>
    <property type="match status" value="1"/>
</dbReference>
<dbReference type="SMART" id="SM00267">
    <property type="entry name" value="GGDEF"/>
    <property type="match status" value="1"/>
</dbReference>
<reference evidence="4 5" key="1">
    <citation type="submission" date="2017-09" db="EMBL/GenBank/DDBJ databases">
        <authorList>
            <person name="Thomas P."/>
            <person name="Seyboldt C."/>
        </authorList>
    </citation>
    <scope>NUCLEOTIDE SEQUENCE [LARGE SCALE GENOMIC DNA]</scope>
    <source>
        <strain evidence="4 5">DSM 7534</strain>
    </source>
</reference>
<dbReference type="InterPro" id="IPR029787">
    <property type="entry name" value="Nucleotide_cyclase"/>
</dbReference>
<dbReference type="AlphaFoldDB" id="A0A9N7PL48"/>
<evidence type="ECO:0000256" key="1">
    <source>
        <dbReference type="SAM" id="Phobius"/>
    </source>
</evidence>
<dbReference type="PANTHER" id="PTHR44757:SF2">
    <property type="entry name" value="BIOFILM ARCHITECTURE MAINTENANCE PROTEIN MBAA"/>
    <property type="match status" value="1"/>
</dbReference>
<dbReference type="InterPro" id="IPR043128">
    <property type="entry name" value="Rev_trsase/Diguanyl_cyclase"/>
</dbReference>
<dbReference type="SUPFAM" id="SSF141868">
    <property type="entry name" value="EAL domain-like"/>
    <property type="match status" value="1"/>
</dbReference>
<keyword evidence="1" id="KW-0472">Membrane</keyword>
<protein>
    <submittedName>
        <fullName evidence="4">GGDEF-domain containing protein</fullName>
    </submittedName>
</protein>
<sequence length="491" mass="56991">MGMRQRVLIMFITVILFIESVIILRKDVNIIWLIIIILGYFLMIKEIYLENSYEKLYMMSEYDVVTGVPNRRYFINEMDKIIKKSQKNKDKIAVVFIDLDNFKCINDTYGHYLGDKVLVGFCNVLSEFFYDKSLISRFGGDEFVVAKYGIKDLKEIKDILDRLYKTLYNPIIIEDREIYCAMSIGVSIYPTDGEDTETLLTKADMTMYKAKSDGKNKYKIYDRSVLDSLNKDNKLEMALKSAINNNEIYLVYQSKVNSITEELEGYECLVRWNSKELGNVSSTKFIPIAESTGLILILGKYIIDCAFQNCKELILKTNKNFKISINLSYIQIRDEKLVDYIKSKLKEYNLDSHYIEFEIAESAIMKSFSKNIKVLNELKALGVSIALDDFGSGYSSLEYLRLLPIDVLKIDNRIIKQINKDENINNMIESIVELSNTLNLRVVAEGVETRIQQEYLRNIGCDIIQDSYYNTPNRLDMVSQMIIIKQEKELI</sequence>
<name>A0A9N7PL48_CLOSE</name>
<evidence type="ECO:0000313" key="4">
    <source>
        <dbReference type="EMBL" id="AYE33497.1"/>
    </source>
</evidence>
<dbReference type="InterPro" id="IPR052155">
    <property type="entry name" value="Biofilm_reg_signaling"/>
</dbReference>
<feature type="transmembrane region" description="Helical" evidence="1">
    <location>
        <begin position="30"/>
        <end position="49"/>
    </location>
</feature>
<dbReference type="PROSITE" id="PS50887">
    <property type="entry name" value="GGDEF"/>
    <property type="match status" value="1"/>
</dbReference>
<dbReference type="SUPFAM" id="SSF55073">
    <property type="entry name" value="Nucleotide cyclase"/>
    <property type="match status" value="1"/>
</dbReference>
<dbReference type="SMART" id="SM00052">
    <property type="entry name" value="EAL"/>
    <property type="match status" value="1"/>
</dbReference>
<evidence type="ECO:0000259" key="3">
    <source>
        <dbReference type="PROSITE" id="PS50887"/>
    </source>
</evidence>
<dbReference type="Gene3D" id="3.30.70.270">
    <property type="match status" value="1"/>
</dbReference>
<organism evidence="4 5">
    <name type="scientific">Clostridium septicum</name>
    <dbReference type="NCBI Taxonomy" id="1504"/>
    <lineage>
        <taxon>Bacteria</taxon>
        <taxon>Bacillati</taxon>
        <taxon>Bacillota</taxon>
        <taxon>Clostridia</taxon>
        <taxon>Eubacteriales</taxon>
        <taxon>Clostridiaceae</taxon>
        <taxon>Clostridium</taxon>
    </lineage>
</organism>
<evidence type="ECO:0000259" key="2">
    <source>
        <dbReference type="PROSITE" id="PS50883"/>
    </source>
</evidence>
<dbReference type="EMBL" id="CP023671">
    <property type="protein sequence ID" value="AYE33497.1"/>
    <property type="molecule type" value="Genomic_DNA"/>
</dbReference>
<proteinExistence type="predicted"/>
<dbReference type="KEGG" id="csep:CP523_02960"/>
<feature type="domain" description="EAL" evidence="2">
    <location>
        <begin position="232"/>
        <end position="486"/>
    </location>
</feature>
<dbReference type="NCBIfam" id="TIGR00254">
    <property type="entry name" value="GGDEF"/>
    <property type="match status" value="1"/>
</dbReference>
<feature type="domain" description="GGDEF" evidence="3">
    <location>
        <begin position="90"/>
        <end position="223"/>
    </location>
</feature>
<feature type="transmembrane region" description="Helical" evidence="1">
    <location>
        <begin position="7"/>
        <end position="24"/>
    </location>
</feature>
<dbReference type="InterPro" id="IPR001633">
    <property type="entry name" value="EAL_dom"/>
</dbReference>
<dbReference type="Pfam" id="PF00563">
    <property type="entry name" value="EAL"/>
    <property type="match status" value="1"/>
</dbReference>
<dbReference type="InterPro" id="IPR035919">
    <property type="entry name" value="EAL_sf"/>
</dbReference>
<dbReference type="Pfam" id="PF00990">
    <property type="entry name" value="GGDEF"/>
    <property type="match status" value="1"/>
</dbReference>